<evidence type="ECO:0000313" key="3">
    <source>
        <dbReference type="Proteomes" id="UP000094526"/>
    </source>
</evidence>
<feature type="compositionally biased region" description="Polar residues" evidence="1">
    <location>
        <begin position="1"/>
        <end position="23"/>
    </location>
</feature>
<comment type="caution">
    <text evidence="2">The sequence shown here is derived from an EMBL/GenBank/DDBJ whole genome shotgun (WGS) entry which is preliminary data.</text>
</comment>
<accession>A0A1C1C8Q8</accession>
<dbReference type="EMBL" id="LGRB01000020">
    <property type="protein sequence ID" value="OCT44838.1"/>
    <property type="molecule type" value="Genomic_DNA"/>
</dbReference>
<gene>
    <name evidence="2" type="ORF">CLCR_06394</name>
</gene>
<organism evidence="2 3">
    <name type="scientific">Cladophialophora carrionii</name>
    <dbReference type="NCBI Taxonomy" id="86049"/>
    <lineage>
        <taxon>Eukaryota</taxon>
        <taxon>Fungi</taxon>
        <taxon>Dikarya</taxon>
        <taxon>Ascomycota</taxon>
        <taxon>Pezizomycotina</taxon>
        <taxon>Eurotiomycetes</taxon>
        <taxon>Chaetothyriomycetidae</taxon>
        <taxon>Chaetothyriales</taxon>
        <taxon>Herpotrichiellaceae</taxon>
        <taxon>Cladophialophora</taxon>
    </lineage>
</organism>
<protein>
    <submittedName>
        <fullName evidence="2">Uncharacterized protein</fullName>
    </submittedName>
</protein>
<dbReference type="OrthoDB" id="4145134at2759"/>
<feature type="region of interest" description="Disordered" evidence="1">
    <location>
        <begin position="1"/>
        <end position="36"/>
    </location>
</feature>
<sequence length="153" mass="17713">MMRRNNSITARSQPRRLSSSTRSQKSERRTSFGSMDYRSTTLEPHHIIVEDQQMDDERWSRLAFALGMPYSDTRRSSPEATRFAQQVRSRRAISSKEMTSLLLPLLVAVAKDHKLMKCRTDALFHRDGIPDDVPDFEVEDGWKMLLTSFFASN</sequence>
<proteinExistence type="predicted"/>
<name>A0A1C1C8Q8_9EURO</name>
<dbReference type="AlphaFoldDB" id="A0A1C1C8Q8"/>
<dbReference type="Proteomes" id="UP000094526">
    <property type="component" value="Unassembled WGS sequence"/>
</dbReference>
<evidence type="ECO:0000256" key="1">
    <source>
        <dbReference type="SAM" id="MobiDB-lite"/>
    </source>
</evidence>
<evidence type="ECO:0000313" key="2">
    <source>
        <dbReference type="EMBL" id="OCT44838.1"/>
    </source>
</evidence>
<dbReference type="VEuPathDB" id="FungiDB:CLCR_06394"/>
<reference evidence="3" key="1">
    <citation type="submission" date="2015-07" db="EMBL/GenBank/DDBJ databases">
        <authorList>
            <person name="Teixeira M.M."/>
            <person name="Souza R.C."/>
            <person name="Almeida L.G."/>
            <person name="Vicente V.A."/>
            <person name="de Hoog S."/>
            <person name="Bocca A.L."/>
            <person name="de Almeida S.R."/>
            <person name="Vasconcelos A.T."/>
            <person name="Felipe M.S."/>
        </authorList>
    </citation>
    <scope>NUCLEOTIDE SEQUENCE [LARGE SCALE GENOMIC DNA]</scope>
    <source>
        <strain evidence="3">KSF</strain>
    </source>
</reference>
<dbReference type="STRING" id="86049.A0A1C1C8Q8"/>
<keyword evidence="3" id="KW-1185">Reference proteome</keyword>